<evidence type="ECO:0000256" key="4">
    <source>
        <dbReference type="ARBA" id="ARBA00023136"/>
    </source>
</evidence>
<organism evidence="8 9">
    <name type="scientific">Streptomyces eurocidicus</name>
    <name type="common">Streptoverticillium eurocidicus</name>
    <dbReference type="NCBI Taxonomy" id="66423"/>
    <lineage>
        <taxon>Bacteria</taxon>
        <taxon>Bacillati</taxon>
        <taxon>Actinomycetota</taxon>
        <taxon>Actinomycetes</taxon>
        <taxon>Kitasatosporales</taxon>
        <taxon>Streptomycetaceae</taxon>
        <taxon>Streptomyces</taxon>
    </lineage>
</organism>
<dbReference type="PROSITE" id="PS50893">
    <property type="entry name" value="ABC_TRANSPORTER_2"/>
    <property type="match status" value="1"/>
</dbReference>
<feature type="domain" description="ABC transmembrane type-1" evidence="7">
    <location>
        <begin position="39"/>
        <end position="314"/>
    </location>
</feature>
<keyword evidence="2 5" id="KW-0812">Transmembrane</keyword>
<dbReference type="Gene3D" id="3.40.50.300">
    <property type="entry name" value="P-loop containing nucleotide triphosphate hydrolases"/>
    <property type="match status" value="1"/>
</dbReference>
<sequence>MRAFLVPDSQTPDCRSPVRYILRLASEFRIPLSLGMVHGMATMLARALVPVVIGLAIDRGLVAHDRPSLWLWSGVLFALVVLQAATTTLQERCDFAVNAGPSFRTMQYVNRHAAVLGADLRKHTSTGEVVNIGTGDIEPIGRALAATSRAAGAVVAIVVVAAVMLSSAWQLGLTVLIGVPLIVWLMTLAVRPLRRRQGALRKQQGELAAFAVDTATGLGVLHGFGGAERFAERYRAESQRTRRLATRTARTEGALAAVKTFLPGALGTAVVWLGAHLVLDGTLTVGQLVAFYGYAVFLATPLRWLTESFEALTRGHVSAERVCRFLRAERELPDGTAGTTGDTPAPAGPLHDPLSRLSVTPGAFTAVACASPADATVLADRLGRYADSGTTWGDVPLGDRPLAETRERVLVLRNDDRLFAGPLHAELDPLGRTTREDLLELADTAVAREVLDALPDGLDSQVQGAGRNFSGGERQRLRLVRALAADPEVLLLVEPTSALDTHTEARLVQRLRARRDGRTTVVFTSSPAVLSQADHVVHVEDTTAVATGSHRELLADDRYHSLVTREGDPT</sequence>
<dbReference type="GO" id="GO:0015421">
    <property type="term" value="F:ABC-type oligopeptide transporter activity"/>
    <property type="evidence" value="ECO:0007669"/>
    <property type="project" value="TreeGrafter"/>
</dbReference>
<dbReference type="PROSITE" id="PS00211">
    <property type="entry name" value="ABC_TRANSPORTER_1"/>
    <property type="match status" value="1"/>
</dbReference>
<name>A0A2N8NUH8_STREU</name>
<dbReference type="InterPro" id="IPR039421">
    <property type="entry name" value="Type_1_exporter"/>
</dbReference>
<reference evidence="9" key="1">
    <citation type="submission" date="2015-07" db="EMBL/GenBank/DDBJ databases">
        <authorList>
            <person name="Graham D.E."/>
            <person name="Giannone R.J."/>
            <person name="Gulvik C.A."/>
            <person name="Hettich R.L."/>
            <person name="Klingeman D.M."/>
            <person name="Mahan K.M."/>
            <person name="Parry R.J."/>
            <person name="Spain J.C."/>
        </authorList>
    </citation>
    <scope>NUCLEOTIDE SEQUENCE [LARGE SCALE GENOMIC DNA]</scope>
    <source>
        <strain evidence="9">ATCC 27428</strain>
    </source>
</reference>
<dbReference type="PROSITE" id="PS50929">
    <property type="entry name" value="ABC_TM1F"/>
    <property type="match status" value="1"/>
</dbReference>
<dbReference type="InterPro" id="IPR027417">
    <property type="entry name" value="P-loop_NTPase"/>
</dbReference>
<keyword evidence="9" id="KW-1185">Reference proteome</keyword>
<dbReference type="SUPFAM" id="SSF52540">
    <property type="entry name" value="P-loop containing nucleoside triphosphate hydrolases"/>
    <property type="match status" value="1"/>
</dbReference>
<dbReference type="RefSeq" id="WP_324187923.1">
    <property type="nucleotide sequence ID" value="NZ_JACHJF010000011.1"/>
</dbReference>
<dbReference type="InterPro" id="IPR011527">
    <property type="entry name" value="ABC1_TM_dom"/>
</dbReference>
<dbReference type="PANTHER" id="PTHR43394:SF1">
    <property type="entry name" value="ATP-BINDING CASSETTE SUB-FAMILY B MEMBER 10, MITOCHONDRIAL"/>
    <property type="match status" value="1"/>
</dbReference>
<dbReference type="CDD" id="cd07346">
    <property type="entry name" value="ABC_6TM_exporters"/>
    <property type="match status" value="1"/>
</dbReference>
<evidence type="ECO:0000256" key="2">
    <source>
        <dbReference type="ARBA" id="ARBA00022692"/>
    </source>
</evidence>
<evidence type="ECO:0000256" key="3">
    <source>
        <dbReference type="ARBA" id="ARBA00022989"/>
    </source>
</evidence>
<keyword evidence="3 5" id="KW-1133">Transmembrane helix</keyword>
<feature type="transmembrane region" description="Helical" evidence="5">
    <location>
        <begin position="150"/>
        <end position="169"/>
    </location>
</feature>
<dbReference type="InterPro" id="IPR017871">
    <property type="entry name" value="ABC_transporter-like_CS"/>
</dbReference>
<evidence type="ECO:0000256" key="1">
    <source>
        <dbReference type="ARBA" id="ARBA00004651"/>
    </source>
</evidence>
<dbReference type="EMBL" id="LGUI01000005">
    <property type="protein sequence ID" value="PNE32420.1"/>
    <property type="molecule type" value="Genomic_DNA"/>
</dbReference>
<dbReference type="Pfam" id="PF00005">
    <property type="entry name" value="ABC_tran"/>
    <property type="match status" value="1"/>
</dbReference>
<keyword evidence="4 5" id="KW-0472">Membrane</keyword>
<proteinExistence type="predicted"/>
<feature type="transmembrane region" description="Helical" evidence="5">
    <location>
        <begin position="32"/>
        <end position="57"/>
    </location>
</feature>
<evidence type="ECO:0000256" key="5">
    <source>
        <dbReference type="SAM" id="Phobius"/>
    </source>
</evidence>
<dbReference type="InterPro" id="IPR036640">
    <property type="entry name" value="ABC1_TM_sf"/>
</dbReference>
<accession>A0A2N8NUH8</accession>
<evidence type="ECO:0000259" key="7">
    <source>
        <dbReference type="PROSITE" id="PS50929"/>
    </source>
</evidence>
<dbReference type="InterPro" id="IPR003439">
    <property type="entry name" value="ABC_transporter-like_ATP-bd"/>
</dbReference>
<dbReference type="Gene3D" id="1.20.1560.10">
    <property type="entry name" value="ABC transporter type 1, transmembrane domain"/>
    <property type="match status" value="1"/>
</dbReference>
<dbReference type="GO" id="GO:0016887">
    <property type="term" value="F:ATP hydrolysis activity"/>
    <property type="evidence" value="ECO:0007669"/>
    <property type="project" value="InterPro"/>
</dbReference>
<comment type="subcellular location">
    <subcellularLocation>
        <location evidence="1">Cell membrane</location>
        <topology evidence="1">Multi-pass membrane protein</topology>
    </subcellularLocation>
</comment>
<feature type="domain" description="ABC transporter" evidence="6">
    <location>
        <begin position="326"/>
        <end position="566"/>
    </location>
</feature>
<comment type="caution">
    <text evidence="8">The sequence shown here is derived from an EMBL/GenBank/DDBJ whole genome shotgun (WGS) entry which is preliminary data.</text>
</comment>
<dbReference type="SUPFAM" id="SSF90123">
    <property type="entry name" value="ABC transporter transmembrane region"/>
    <property type="match status" value="1"/>
</dbReference>
<dbReference type="GO" id="GO:0005524">
    <property type="term" value="F:ATP binding"/>
    <property type="evidence" value="ECO:0007669"/>
    <property type="project" value="InterPro"/>
</dbReference>
<protein>
    <recommendedName>
        <fullName evidence="10">Multidrug ABC transporter ATPase</fullName>
    </recommendedName>
</protein>
<evidence type="ECO:0008006" key="10">
    <source>
        <dbReference type="Google" id="ProtNLM"/>
    </source>
</evidence>
<feature type="transmembrane region" description="Helical" evidence="5">
    <location>
        <begin position="69"/>
        <end position="89"/>
    </location>
</feature>
<dbReference type="Proteomes" id="UP000235945">
    <property type="component" value="Unassembled WGS sequence"/>
</dbReference>
<evidence type="ECO:0000313" key="8">
    <source>
        <dbReference type="EMBL" id="PNE32420.1"/>
    </source>
</evidence>
<feature type="transmembrane region" description="Helical" evidence="5">
    <location>
        <begin position="175"/>
        <end position="193"/>
    </location>
</feature>
<dbReference type="PANTHER" id="PTHR43394">
    <property type="entry name" value="ATP-DEPENDENT PERMEASE MDL1, MITOCHONDRIAL"/>
    <property type="match status" value="1"/>
</dbReference>
<dbReference type="GO" id="GO:0005886">
    <property type="term" value="C:plasma membrane"/>
    <property type="evidence" value="ECO:0007669"/>
    <property type="project" value="UniProtKB-SubCell"/>
</dbReference>
<gene>
    <name evidence="8" type="ORF">AF335_17600</name>
</gene>
<feature type="transmembrane region" description="Helical" evidence="5">
    <location>
        <begin position="285"/>
        <end position="305"/>
    </location>
</feature>
<evidence type="ECO:0000313" key="9">
    <source>
        <dbReference type="Proteomes" id="UP000235945"/>
    </source>
</evidence>
<dbReference type="Pfam" id="PF00664">
    <property type="entry name" value="ABC_membrane"/>
    <property type="match status" value="1"/>
</dbReference>
<evidence type="ECO:0000259" key="6">
    <source>
        <dbReference type="PROSITE" id="PS50893"/>
    </source>
</evidence>
<feature type="transmembrane region" description="Helical" evidence="5">
    <location>
        <begin position="260"/>
        <end position="279"/>
    </location>
</feature>
<dbReference type="AlphaFoldDB" id="A0A2N8NUH8"/>